<organism evidence="1 2">
    <name type="scientific">Schaedlerella arabinosiphila</name>
    <dbReference type="NCBI Taxonomy" id="2044587"/>
    <lineage>
        <taxon>Bacteria</taxon>
        <taxon>Bacillati</taxon>
        <taxon>Bacillota</taxon>
        <taxon>Clostridia</taxon>
        <taxon>Lachnospirales</taxon>
        <taxon>Lachnospiraceae</taxon>
        <taxon>Schaedlerella</taxon>
    </lineage>
</organism>
<dbReference type="InterPro" id="IPR025427">
    <property type="entry name" value="DUF4160"/>
</dbReference>
<dbReference type="OrthoDB" id="122670at2"/>
<reference evidence="1 2" key="1">
    <citation type="submission" date="2019-07" db="EMBL/GenBank/DDBJ databases">
        <title>Draft genome sequences of 15 bacterial species constituting the stable defined intestinal microbiota of the GM15 gnotobiotic mouse model.</title>
        <authorList>
            <person name="Elie C."/>
            <person name="Mathieu A."/>
            <person name="Saliou A."/>
            <person name="Darnaud M."/>
            <person name="Leulier F."/>
            <person name="Tamellini A."/>
        </authorList>
    </citation>
    <scope>NUCLEOTIDE SEQUENCE [LARGE SCALE GENOMIC DNA]</scope>
    <source>
        <strain evidence="2">ASF 502</strain>
    </source>
</reference>
<dbReference type="AlphaFoldDB" id="A0A9X5CCB6"/>
<dbReference type="EMBL" id="VIRB01000149">
    <property type="protein sequence ID" value="NDO71882.1"/>
    <property type="molecule type" value="Genomic_DNA"/>
</dbReference>
<dbReference type="RefSeq" id="WP_004071323.1">
    <property type="nucleotide sequence ID" value="NZ_VIRB01000149.1"/>
</dbReference>
<accession>A0A9X5CCB6</accession>
<protein>
    <submittedName>
        <fullName evidence="1">DUF4160 domain-containing protein</fullName>
    </submittedName>
</protein>
<name>A0A9X5CCB6_9FIRM</name>
<comment type="caution">
    <text evidence="1">The sequence shown here is derived from an EMBL/GenBank/DDBJ whole genome shotgun (WGS) entry which is preliminary data.</text>
</comment>
<dbReference type="Pfam" id="PF13711">
    <property type="entry name" value="DUF4160"/>
    <property type="match status" value="1"/>
</dbReference>
<sequence length="70" mass="8193">MLYVDDNINIVYNIHILGEVGVFDIKTLEMIEGDLPAKGQSLVREWAEKHEDDLLKIWNTQEFRKLPPLK</sequence>
<dbReference type="Proteomes" id="UP000474104">
    <property type="component" value="Unassembled WGS sequence"/>
</dbReference>
<gene>
    <name evidence="1" type="ORF">FMM80_25830</name>
</gene>
<evidence type="ECO:0000313" key="1">
    <source>
        <dbReference type="EMBL" id="NDO71882.1"/>
    </source>
</evidence>
<proteinExistence type="predicted"/>
<evidence type="ECO:0000313" key="2">
    <source>
        <dbReference type="Proteomes" id="UP000474104"/>
    </source>
</evidence>